<keyword evidence="3" id="KW-1185">Reference proteome</keyword>
<feature type="region of interest" description="Disordered" evidence="1">
    <location>
        <begin position="1"/>
        <end position="24"/>
    </location>
</feature>
<organism evidence="2 3">
    <name type="scientific">Lupinus luteus</name>
    <name type="common">European yellow lupine</name>
    <dbReference type="NCBI Taxonomy" id="3873"/>
    <lineage>
        <taxon>Eukaryota</taxon>
        <taxon>Viridiplantae</taxon>
        <taxon>Streptophyta</taxon>
        <taxon>Embryophyta</taxon>
        <taxon>Tracheophyta</taxon>
        <taxon>Spermatophyta</taxon>
        <taxon>Magnoliopsida</taxon>
        <taxon>eudicotyledons</taxon>
        <taxon>Gunneridae</taxon>
        <taxon>Pentapetalae</taxon>
        <taxon>rosids</taxon>
        <taxon>fabids</taxon>
        <taxon>Fabales</taxon>
        <taxon>Fabaceae</taxon>
        <taxon>Papilionoideae</taxon>
        <taxon>50 kb inversion clade</taxon>
        <taxon>genistoids sensu lato</taxon>
        <taxon>core genistoids</taxon>
        <taxon>Genisteae</taxon>
        <taxon>Lupinus</taxon>
    </lineage>
</organism>
<evidence type="ECO:0000256" key="1">
    <source>
        <dbReference type="SAM" id="MobiDB-lite"/>
    </source>
</evidence>
<evidence type="ECO:0000313" key="3">
    <source>
        <dbReference type="Proteomes" id="UP001497480"/>
    </source>
</evidence>
<proteinExistence type="predicted"/>
<evidence type="ECO:0000313" key="2">
    <source>
        <dbReference type="EMBL" id="CAL0318504.1"/>
    </source>
</evidence>
<gene>
    <name evidence="2" type="ORF">LLUT_LOCUS19564</name>
</gene>
<dbReference type="Proteomes" id="UP001497480">
    <property type="component" value="Unassembled WGS sequence"/>
</dbReference>
<accession>A0AAV1XBF4</accession>
<name>A0AAV1XBF4_LUPLU</name>
<reference evidence="2 3" key="1">
    <citation type="submission" date="2024-03" db="EMBL/GenBank/DDBJ databases">
        <authorList>
            <person name="Martinez-Hernandez J."/>
        </authorList>
    </citation>
    <scope>NUCLEOTIDE SEQUENCE [LARGE SCALE GENOMIC DNA]</scope>
</reference>
<comment type="caution">
    <text evidence="2">The sequence shown here is derived from an EMBL/GenBank/DDBJ whole genome shotgun (WGS) entry which is preliminary data.</text>
</comment>
<dbReference type="EMBL" id="CAXHTB010000013">
    <property type="protein sequence ID" value="CAL0318504.1"/>
    <property type="molecule type" value="Genomic_DNA"/>
</dbReference>
<protein>
    <submittedName>
        <fullName evidence="2">Uncharacterized protein</fullName>
    </submittedName>
</protein>
<dbReference type="AlphaFoldDB" id="A0AAV1XBF4"/>
<sequence length="86" mass="9163">MDNGDGIGRSYGSFGRGKKTHGTLSENRVLGACELRKCFEAAKVSFHRGGVAKVVSHNDDLDGIEKLLVEDDELELEVSGGGVKLS</sequence>